<dbReference type="EMBL" id="JAMDMX010000015">
    <property type="protein sequence ID" value="MCY9692519.1"/>
    <property type="molecule type" value="Genomic_DNA"/>
</dbReference>
<dbReference type="InterPro" id="IPR038344">
    <property type="entry name" value="EF-G_N_sf"/>
</dbReference>
<sequence>MNQPFIRNHQYNDIKKQVSLLQSTCNSVSDRKVVESVRYNAQVKRNEVFPDANELQKQALGDITLLQTAGEFQHYLRSLEPYLAEFAHVTENQLKKLFPKIKKLKVPDLTAIDYRYVTYLGWIDIATNKLFLVYHLNGKLVGIEGNYTPTNKKGVCFVCNRHEEVALFTAVTKWKPASATPDYYRAIGNYLCVNSDSCNKNITDVAVLEKFIQGVLIGP</sequence>
<feature type="domain" description="Elongation factor G-binding protein N-terminal" evidence="1">
    <location>
        <begin position="5"/>
        <end position="86"/>
    </location>
</feature>
<dbReference type="InterPro" id="IPR032330">
    <property type="entry name" value="EF-G-binding_C"/>
</dbReference>
<evidence type="ECO:0000259" key="2">
    <source>
        <dbReference type="Pfam" id="PF16571"/>
    </source>
</evidence>
<evidence type="ECO:0000313" key="4">
    <source>
        <dbReference type="Proteomes" id="UP001527099"/>
    </source>
</evidence>
<evidence type="ECO:0000259" key="1">
    <source>
        <dbReference type="Pfam" id="PF07299"/>
    </source>
</evidence>
<dbReference type="CDD" id="cd16342">
    <property type="entry name" value="FusC_FusB"/>
    <property type="match status" value="1"/>
</dbReference>
<proteinExistence type="predicted"/>
<gene>
    <name evidence="3" type="ORF">M5X19_06335</name>
</gene>
<dbReference type="InterPro" id="IPR010841">
    <property type="entry name" value="EF-G-binding_N"/>
</dbReference>
<feature type="domain" description="Elongation factor G-binding protein C-terminal treble-clef zinc-finger" evidence="2">
    <location>
        <begin position="102"/>
        <end position="203"/>
    </location>
</feature>
<dbReference type="RefSeq" id="WP_029196590.1">
    <property type="nucleotide sequence ID" value="NZ_JAMDMW010000122.1"/>
</dbReference>
<accession>A0ABT4G8K6</accession>
<name>A0ABT4G8K6_9BACL</name>
<evidence type="ECO:0000313" key="3">
    <source>
        <dbReference type="EMBL" id="MCY9692519.1"/>
    </source>
</evidence>
<dbReference type="Pfam" id="PF07299">
    <property type="entry name" value="EF-G-binding_N"/>
    <property type="match status" value="1"/>
</dbReference>
<dbReference type="Proteomes" id="UP001527099">
    <property type="component" value="Unassembled WGS sequence"/>
</dbReference>
<dbReference type="GO" id="GO:0003746">
    <property type="term" value="F:translation elongation factor activity"/>
    <property type="evidence" value="ECO:0007669"/>
    <property type="project" value="UniProtKB-KW"/>
</dbReference>
<protein>
    <submittedName>
        <fullName evidence="3">Elongation factor G-binding protein</fullName>
    </submittedName>
</protein>
<organism evidence="3 4">
    <name type="scientific">Paenibacillus alginolyticus</name>
    <dbReference type="NCBI Taxonomy" id="59839"/>
    <lineage>
        <taxon>Bacteria</taxon>
        <taxon>Bacillati</taxon>
        <taxon>Bacillota</taxon>
        <taxon>Bacilli</taxon>
        <taxon>Bacillales</taxon>
        <taxon>Paenibacillaceae</taxon>
        <taxon>Paenibacillus</taxon>
    </lineage>
</organism>
<reference evidence="3 4" key="1">
    <citation type="submission" date="2022-05" db="EMBL/GenBank/DDBJ databases">
        <title>Genome Sequencing of Bee-Associated Microbes.</title>
        <authorList>
            <person name="Dunlap C."/>
        </authorList>
    </citation>
    <scope>NUCLEOTIDE SEQUENCE [LARGE SCALE GENOMIC DNA]</scope>
    <source>
        <strain evidence="3 4">NRRL B-14421</strain>
    </source>
</reference>
<keyword evidence="3" id="KW-0648">Protein biosynthesis</keyword>
<dbReference type="Gene3D" id="1.20.1280.250">
    <property type="match status" value="1"/>
</dbReference>
<keyword evidence="3" id="KW-0251">Elongation factor</keyword>
<keyword evidence="4" id="KW-1185">Reference proteome</keyword>
<comment type="caution">
    <text evidence="3">The sequence shown here is derived from an EMBL/GenBank/DDBJ whole genome shotgun (WGS) entry which is preliminary data.</text>
</comment>
<dbReference type="Pfam" id="PF16571">
    <property type="entry name" value="FBP_C"/>
    <property type="match status" value="1"/>
</dbReference>